<dbReference type="Proteomes" id="UP000045285">
    <property type="component" value="Unassembled WGS sequence"/>
</dbReference>
<accession>A0A090DJW7</accession>
<dbReference type="InterPro" id="IPR013320">
    <property type="entry name" value="ConA-like_dom_sf"/>
</dbReference>
<protein>
    <submittedName>
        <fullName evidence="6">Endo-1,3-1,4-beta-glycanase ExoK</fullName>
        <ecNumber evidence="6">3.2.1.-</ecNumber>
    </submittedName>
</protein>
<dbReference type="InterPro" id="IPR008264">
    <property type="entry name" value="Beta_glucanase"/>
</dbReference>
<dbReference type="InterPro" id="IPR050546">
    <property type="entry name" value="Glycosyl_Hydrlase_16"/>
</dbReference>
<dbReference type="GO" id="GO:0004553">
    <property type="term" value="F:hydrolase activity, hydrolyzing O-glycosyl compounds"/>
    <property type="evidence" value="ECO:0007669"/>
    <property type="project" value="InterPro"/>
</dbReference>
<sequence>MNVDPDNISTMAACAMSHAPGSGLTSLRLGFVGALVAATVALAASLHPAHAQEAQQELQSAPSFVDNFSNFNQSRWFVSDGWTNGAHQNCTWSKDLVRLSDGVLSLGFEKRKLKDRDFACAEIQTKQRFGYGVYEARMKTGTGSGLNAAFFSYIGPQDKQPWDEIDFEVLTKDPSKVQVNSYIQGKPKNGKLVDVEGGADKGFNDYGFVWEKDRLRWYVNGKLVHEVTNPDELPRHSQKIFFSLWGSDKLTNWMGAFTDPGSKVTMQVKRVAFTALGQPCQFPESLACSISNSN</sequence>
<keyword evidence="2 6" id="KW-0378">Hydrolase</keyword>
<name>A0A090DJW7_MESPL</name>
<organism evidence="6 7">
    <name type="scientific">Mesorhizobium plurifarium</name>
    <dbReference type="NCBI Taxonomy" id="69974"/>
    <lineage>
        <taxon>Bacteria</taxon>
        <taxon>Pseudomonadati</taxon>
        <taxon>Pseudomonadota</taxon>
        <taxon>Alphaproteobacteria</taxon>
        <taxon>Hyphomicrobiales</taxon>
        <taxon>Phyllobacteriaceae</taxon>
        <taxon>Mesorhizobium</taxon>
    </lineage>
</organism>
<gene>
    <name evidence="6" type="primary">exoK</name>
    <name evidence="6" type="ORF">MPL3356_220046</name>
</gene>
<dbReference type="InterPro" id="IPR000757">
    <property type="entry name" value="Beta-glucanase-like"/>
</dbReference>
<feature type="active site" description="Nucleophile" evidence="4">
    <location>
        <position position="164"/>
    </location>
</feature>
<evidence type="ECO:0000256" key="4">
    <source>
        <dbReference type="PIRSR" id="PIRSR608264-1"/>
    </source>
</evidence>
<evidence type="ECO:0000256" key="2">
    <source>
        <dbReference type="ARBA" id="ARBA00022801"/>
    </source>
</evidence>
<evidence type="ECO:0000313" key="7">
    <source>
        <dbReference type="Proteomes" id="UP000045285"/>
    </source>
</evidence>
<dbReference type="Gene3D" id="2.60.120.200">
    <property type="match status" value="1"/>
</dbReference>
<dbReference type="PRINTS" id="PR00737">
    <property type="entry name" value="GLHYDRLASE16"/>
</dbReference>
<feature type="active site" description="Proton donor" evidence="4">
    <location>
        <position position="168"/>
    </location>
</feature>
<comment type="similarity">
    <text evidence="1">Belongs to the glycosyl hydrolase 16 family.</text>
</comment>
<reference evidence="7" key="1">
    <citation type="submission" date="2014-08" db="EMBL/GenBank/DDBJ databases">
        <authorList>
            <person name="Moulin L."/>
        </authorList>
    </citation>
    <scope>NUCLEOTIDE SEQUENCE [LARGE SCALE GENOMIC DNA]</scope>
</reference>
<dbReference type="PROSITE" id="PS51762">
    <property type="entry name" value="GH16_2"/>
    <property type="match status" value="1"/>
</dbReference>
<evidence type="ECO:0000256" key="1">
    <source>
        <dbReference type="ARBA" id="ARBA00006865"/>
    </source>
</evidence>
<dbReference type="PANTHER" id="PTHR10963">
    <property type="entry name" value="GLYCOSYL HYDROLASE-RELATED"/>
    <property type="match status" value="1"/>
</dbReference>
<dbReference type="Pfam" id="PF00722">
    <property type="entry name" value="Glyco_hydro_16"/>
    <property type="match status" value="1"/>
</dbReference>
<evidence type="ECO:0000313" key="6">
    <source>
        <dbReference type="EMBL" id="CDX16401.1"/>
    </source>
</evidence>
<dbReference type="GO" id="GO:0005975">
    <property type="term" value="P:carbohydrate metabolic process"/>
    <property type="evidence" value="ECO:0007669"/>
    <property type="project" value="InterPro"/>
</dbReference>
<dbReference type="PANTHER" id="PTHR10963:SF55">
    <property type="entry name" value="GLYCOSIDE HYDROLASE FAMILY 16 PROTEIN"/>
    <property type="match status" value="1"/>
</dbReference>
<keyword evidence="7" id="KW-1185">Reference proteome</keyword>
<dbReference type="AlphaFoldDB" id="A0A090DJW7"/>
<dbReference type="STRING" id="69974.MPLDJ20_40091"/>
<dbReference type="EMBL" id="CCMZ01000015">
    <property type="protein sequence ID" value="CDX16401.1"/>
    <property type="molecule type" value="Genomic_DNA"/>
</dbReference>
<proteinExistence type="inferred from homology"/>
<keyword evidence="3 6" id="KW-0326">Glycosidase</keyword>
<dbReference type="SUPFAM" id="SSF49899">
    <property type="entry name" value="Concanavalin A-like lectins/glucanases"/>
    <property type="match status" value="1"/>
</dbReference>
<evidence type="ECO:0000256" key="3">
    <source>
        <dbReference type="ARBA" id="ARBA00023295"/>
    </source>
</evidence>
<evidence type="ECO:0000259" key="5">
    <source>
        <dbReference type="PROSITE" id="PS51762"/>
    </source>
</evidence>
<feature type="domain" description="GH16" evidence="5">
    <location>
        <begin position="54"/>
        <end position="279"/>
    </location>
</feature>
<dbReference type="EC" id="3.2.1.-" evidence="6"/>